<name>A0A0A3IR81_9BACI</name>
<evidence type="ECO:0000313" key="1">
    <source>
        <dbReference type="EMBL" id="KGR87226.1"/>
    </source>
</evidence>
<gene>
    <name evidence="1" type="ORF">CD32_04140</name>
</gene>
<dbReference type="AlphaFoldDB" id="A0A0A3IR81"/>
<evidence type="ECO:0000313" key="2">
    <source>
        <dbReference type="Proteomes" id="UP000030437"/>
    </source>
</evidence>
<reference evidence="1 2" key="1">
    <citation type="submission" date="2014-02" db="EMBL/GenBank/DDBJ databases">
        <title>Draft genome sequence of Lysinibacillus odysseyi NBRC 100172.</title>
        <authorList>
            <person name="Zhang F."/>
            <person name="Wang G."/>
            <person name="Zhang L."/>
        </authorList>
    </citation>
    <scope>NUCLEOTIDE SEQUENCE [LARGE SCALE GENOMIC DNA]</scope>
    <source>
        <strain evidence="1 2">NBRC 100172</strain>
    </source>
</reference>
<proteinExistence type="predicted"/>
<organism evidence="1 2">
    <name type="scientific">Lysinibacillus odysseyi 34hs-1 = NBRC 100172</name>
    <dbReference type="NCBI Taxonomy" id="1220589"/>
    <lineage>
        <taxon>Bacteria</taxon>
        <taxon>Bacillati</taxon>
        <taxon>Bacillota</taxon>
        <taxon>Bacilli</taxon>
        <taxon>Bacillales</taxon>
        <taxon>Bacillaceae</taxon>
        <taxon>Lysinibacillus</taxon>
    </lineage>
</organism>
<dbReference type="Proteomes" id="UP000030437">
    <property type="component" value="Unassembled WGS sequence"/>
</dbReference>
<accession>A0A0A3IR81</accession>
<dbReference type="EMBL" id="JPVP01000048">
    <property type="protein sequence ID" value="KGR87226.1"/>
    <property type="molecule type" value="Genomic_DNA"/>
</dbReference>
<keyword evidence="2" id="KW-1185">Reference proteome</keyword>
<sequence length="404" mass="46784">MLAHIMSNEESIQHLVYLTRTGQFEHCLQQSILVLPHLYTEQQQAAALCELIEAAFQLSKFQEAAYYLPLFENIADTLKDPAFFMRLLLYKGHFYIHIHGDATTALTYYEEGLSLAFECKAYNNLADFIKNIIRYRAKEEKEDKLLAIAELAYIFSQRTEIQQEASRISAAMALLECYSLTGKVEQFEQLEKQVSVLPSLPNFPGELTRLQVLRARVLAKQGYYAQAFCLMKRANLYYEKQQEYYLLLQQLSIQKQLSVKFMPEKIAAIDRKIEKIGKLAKQISLHFDHSVKKEKVYSEENAVCHFHQSIEEQLADKEDFLYLLTFTEDAACYQALIDYPSSKLALSGNRVLYVLKDSSIPADFPAYKLPRIFLTVIHLSEAFSAMELFHKAHAKMYYILHNKK</sequence>
<dbReference type="RefSeq" id="WP_036151569.1">
    <property type="nucleotide sequence ID" value="NZ_AVCX01000015.1"/>
</dbReference>
<protein>
    <recommendedName>
        <fullName evidence="3">Aspartate phosphatase</fullName>
    </recommendedName>
</protein>
<comment type="caution">
    <text evidence="1">The sequence shown here is derived from an EMBL/GenBank/DDBJ whole genome shotgun (WGS) entry which is preliminary data.</text>
</comment>
<evidence type="ECO:0008006" key="3">
    <source>
        <dbReference type="Google" id="ProtNLM"/>
    </source>
</evidence>
<dbReference type="OrthoDB" id="5516148at2"/>